<dbReference type="STRING" id="2074.BG845_05190"/>
<dbReference type="AlphaFoldDB" id="A0A1Y2MNE2"/>
<evidence type="ECO:0000313" key="2">
    <source>
        <dbReference type="EMBL" id="OSY36754.1"/>
    </source>
</evidence>
<dbReference type="OrthoDB" id="9920778at2"/>
<feature type="compositionally biased region" description="Basic and acidic residues" evidence="1">
    <location>
        <begin position="41"/>
        <end position="55"/>
    </location>
</feature>
<protein>
    <submittedName>
        <fullName evidence="2">Uncharacterized protein</fullName>
    </submittedName>
</protein>
<dbReference type="RefSeq" id="WP_158092276.1">
    <property type="nucleotide sequence ID" value="NZ_AP018920.1"/>
</dbReference>
<dbReference type="Proteomes" id="UP000194360">
    <property type="component" value="Unassembled WGS sequence"/>
</dbReference>
<comment type="caution">
    <text evidence="2">The sequence shown here is derived from an EMBL/GenBank/DDBJ whole genome shotgun (WGS) entry which is preliminary data.</text>
</comment>
<accession>A0A1Y2MNE2</accession>
<name>A0A1Y2MNE2_PSEAH</name>
<proteinExistence type="predicted"/>
<dbReference type="EMBL" id="MIGB01000036">
    <property type="protein sequence ID" value="OSY36754.1"/>
    <property type="molecule type" value="Genomic_DNA"/>
</dbReference>
<keyword evidence="3" id="KW-1185">Reference proteome</keyword>
<reference evidence="2 3" key="1">
    <citation type="submission" date="2016-09" db="EMBL/GenBank/DDBJ databases">
        <title>Pseudonocardia autotrophica DSM535, a candidate organism with high potential of specific P450 cytochromes.</title>
        <authorList>
            <person name="Grumaz C."/>
            <person name="Vainshtein Y."/>
            <person name="Kirstahler P."/>
            <person name="Sohn K."/>
        </authorList>
    </citation>
    <scope>NUCLEOTIDE SEQUENCE [LARGE SCALE GENOMIC DNA]</scope>
    <source>
        <strain evidence="2 3">DSM 535</strain>
    </source>
</reference>
<feature type="region of interest" description="Disordered" evidence="1">
    <location>
        <begin position="16"/>
        <end position="55"/>
    </location>
</feature>
<sequence length="55" mass="6069">MRLGRKISEGFAVDHEADRVAAAQEGPRPTAIEPEFGDWSPVDHEHPARSGSRED</sequence>
<evidence type="ECO:0000313" key="3">
    <source>
        <dbReference type="Proteomes" id="UP000194360"/>
    </source>
</evidence>
<organism evidence="2 3">
    <name type="scientific">Pseudonocardia autotrophica</name>
    <name type="common">Amycolata autotrophica</name>
    <name type="synonym">Nocardia autotrophica</name>
    <dbReference type="NCBI Taxonomy" id="2074"/>
    <lineage>
        <taxon>Bacteria</taxon>
        <taxon>Bacillati</taxon>
        <taxon>Actinomycetota</taxon>
        <taxon>Actinomycetes</taxon>
        <taxon>Pseudonocardiales</taxon>
        <taxon>Pseudonocardiaceae</taxon>
        <taxon>Pseudonocardia</taxon>
    </lineage>
</organism>
<gene>
    <name evidence="2" type="ORF">BG845_05190</name>
</gene>
<evidence type="ECO:0000256" key="1">
    <source>
        <dbReference type="SAM" id="MobiDB-lite"/>
    </source>
</evidence>